<sequence>MKKIKIDAIEDAIYQRYCCTNYRIKDPPEGEPFAAFIRIGGFDISFKHFSNGLKKHAHLNNEVMSLYIKSFNIEQTYNSTLSRRTTQPSQGSLRSHHMLLPSFVLIQVHSRQVPALEI</sequence>
<keyword evidence="2" id="KW-1185">Reference proteome</keyword>
<name>A0A8R7Q3E6_TRIUA</name>
<dbReference type="Proteomes" id="UP000015106">
    <property type="component" value="Chromosome 4"/>
</dbReference>
<dbReference type="Gramene" id="TuG1812G0400000768.01.T02">
    <property type="protein sequence ID" value="TuG1812G0400000768.01.T02"/>
    <property type="gene ID" value="TuG1812G0400000768.01"/>
</dbReference>
<protein>
    <submittedName>
        <fullName evidence="1">Uncharacterized protein</fullName>
    </submittedName>
</protein>
<proteinExistence type="predicted"/>
<accession>A0A8R7Q3E6</accession>
<reference evidence="1" key="3">
    <citation type="submission" date="2022-06" db="UniProtKB">
        <authorList>
            <consortium name="EnsemblPlants"/>
        </authorList>
    </citation>
    <scope>IDENTIFICATION</scope>
</reference>
<organism evidence="1 2">
    <name type="scientific">Triticum urartu</name>
    <name type="common">Red wild einkorn</name>
    <name type="synonym">Crithodium urartu</name>
    <dbReference type="NCBI Taxonomy" id="4572"/>
    <lineage>
        <taxon>Eukaryota</taxon>
        <taxon>Viridiplantae</taxon>
        <taxon>Streptophyta</taxon>
        <taxon>Embryophyta</taxon>
        <taxon>Tracheophyta</taxon>
        <taxon>Spermatophyta</taxon>
        <taxon>Magnoliopsida</taxon>
        <taxon>Liliopsida</taxon>
        <taxon>Poales</taxon>
        <taxon>Poaceae</taxon>
        <taxon>BOP clade</taxon>
        <taxon>Pooideae</taxon>
        <taxon>Triticodae</taxon>
        <taxon>Triticeae</taxon>
        <taxon>Triticinae</taxon>
        <taxon>Triticum</taxon>
    </lineage>
</organism>
<evidence type="ECO:0000313" key="2">
    <source>
        <dbReference type="Proteomes" id="UP000015106"/>
    </source>
</evidence>
<evidence type="ECO:0000313" key="1">
    <source>
        <dbReference type="EnsemblPlants" id="TuG1812G0400000768.01.T02"/>
    </source>
</evidence>
<reference evidence="2" key="1">
    <citation type="journal article" date="2013" name="Nature">
        <title>Draft genome of the wheat A-genome progenitor Triticum urartu.</title>
        <authorList>
            <person name="Ling H.Q."/>
            <person name="Zhao S."/>
            <person name="Liu D."/>
            <person name="Wang J."/>
            <person name="Sun H."/>
            <person name="Zhang C."/>
            <person name="Fan H."/>
            <person name="Li D."/>
            <person name="Dong L."/>
            <person name="Tao Y."/>
            <person name="Gao C."/>
            <person name="Wu H."/>
            <person name="Li Y."/>
            <person name="Cui Y."/>
            <person name="Guo X."/>
            <person name="Zheng S."/>
            <person name="Wang B."/>
            <person name="Yu K."/>
            <person name="Liang Q."/>
            <person name="Yang W."/>
            <person name="Lou X."/>
            <person name="Chen J."/>
            <person name="Feng M."/>
            <person name="Jian J."/>
            <person name="Zhang X."/>
            <person name="Luo G."/>
            <person name="Jiang Y."/>
            <person name="Liu J."/>
            <person name="Wang Z."/>
            <person name="Sha Y."/>
            <person name="Zhang B."/>
            <person name="Wu H."/>
            <person name="Tang D."/>
            <person name="Shen Q."/>
            <person name="Xue P."/>
            <person name="Zou S."/>
            <person name="Wang X."/>
            <person name="Liu X."/>
            <person name="Wang F."/>
            <person name="Yang Y."/>
            <person name="An X."/>
            <person name="Dong Z."/>
            <person name="Zhang K."/>
            <person name="Zhang X."/>
            <person name="Luo M.C."/>
            <person name="Dvorak J."/>
            <person name="Tong Y."/>
            <person name="Wang J."/>
            <person name="Yang H."/>
            <person name="Li Z."/>
            <person name="Wang D."/>
            <person name="Zhang A."/>
            <person name="Wang J."/>
        </authorList>
    </citation>
    <scope>NUCLEOTIDE SEQUENCE</scope>
    <source>
        <strain evidence="2">cv. G1812</strain>
    </source>
</reference>
<dbReference type="EnsemblPlants" id="TuG1812G0400000768.01.T02">
    <property type="protein sequence ID" value="TuG1812G0400000768.01.T02"/>
    <property type="gene ID" value="TuG1812G0400000768.01"/>
</dbReference>
<reference evidence="1" key="2">
    <citation type="submission" date="2018-03" db="EMBL/GenBank/DDBJ databases">
        <title>The Triticum urartu genome reveals the dynamic nature of wheat genome evolution.</title>
        <authorList>
            <person name="Ling H."/>
            <person name="Ma B."/>
            <person name="Shi X."/>
            <person name="Liu H."/>
            <person name="Dong L."/>
            <person name="Sun H."/>
            <person name="Cao Y."/>
            <person name="Gao Q."/>
            <person name="Zheng S."/>
            <person name="Li Y."/>
            <person name="Yu Y."/>
            <person name="Du H."/>
            <person name="Qi M."/>
            <person name="Li Y."/>
            <person name="Yu H."/>
            <person name="Cui Y."/>
            <person name="Wang N."/>
            <person name="Chen C."/>
            <person name="Wu H."/>
            <person name="Zhao Y."/>
            <person name="Zhang J."/>
            <person name="Li Y."/>
            <person name="Zhou W."/>
            <person name="Zhang B."/>
            <person name="Hu W."/>
            <person name="Eijk M."/>
            <person name="Tang J."/>
            <person name="Witsenboer H."/>
            <person name="Zhao S."/>
            <person name="Li Z."/>
            <person name="Zhang A."/>
            <person name="Wang D."/>
            <person name="Liang C."/>
        </authorList>
    </citation>
    <scope>NUCLEOTIDE SEQUENCE [LARGE SCALE GENOMIC DNA]</scope>
    <source>
        <strain evidence="1">cv. G1812</strain>
    </source>
</reference>
<dbReference type="AlphaFoldDB" id="A0A8R7Q3E6"/>